<dbReference type="InterPro" id="IPR024983">
    <property type="entry name" value="CHAT_dom"/>
</dbReference>
<evidence type="ECO:0000313" key="2">
    <source>
        <dbReference type="EMBL" id="MBK1631956.1"/>
    </source>
</evidence>
<protein>
    <recommendedName>
        <fullName evidence="1">CHAT domain-containing protein</fullName>
    </recommendedName>
</protein>
<feature type="domain" description="CHAT" evidence="1">
    <location>
        <begin position="592"/>
        <end position="855"/>
    </location>
</feature>
<dbReference type="Proteomes" id="UP000748752">
    <property type="component" value="Unassembled WGS sequence"/>
</dbReference>
<keyword evidence="3" id="KW-1185">Reference proteome</keyword>
<proteinExistence type="predicted"/>
<dbReference type="EMBL" id="NRRV01000036">
    <property type="protein sequence ID" value="MBK1631956.1"/>
    <property type="molecule type" value="Genomic_DNA"/>
</dbReference>
<dbReference type="SUPFAM" id="SSF48452">
    <property type="entry name" value="TPR-like"/>
    <property type="match status" value="1"/>
</dbReference>
<gene>
    <name evidence="2" type="ORF">CKO31_14665</name>
</gene>
<organism evidence="2 3">
    <name type="scientific">Thiohalocapsa halophila</name>
    <dbReference type="NCBI Taxonomy" id="69359"/>
    <lineage>
        <taxon>Bacteria</taxon>
        <taxon>Pseudomonadati</taxon>
        <taxon>Pseudomonadota</taxon>
        <taxon>Gammaproteobacteria</taxon>
        <taxon>Chromatiales</taxon>
        <taxon>Chromatiaceae</taxon>
        <taxon>Thiohalocapsa</taxon>
    </lineage>
</organism>
<accession>A0ABS1CJ49</accession>
<dbReference type="InterPro" id="IPR011990">
    <property type="entry name" value="TPR-like_helical_dom_sf"/>
</dbReference>
<dbReference type="PANTHER" id="PTHR10098:SF108">
    <property type="entry name" value="TETRATRICOPEPTIDE REPEAT PROTEIN 28"/>
    <property type="match status" value="1"/>
</dbReference>
<dbReference type="PANTHER" id="PTHR10098">
    <property type="entry name" value="RAPSYN-RELATED"/>
    <property type="match status" value="1"/>
</dbReference>
<evidence type="ECO:0000259" key="1">
    <source>
        <dbReference type="Pfam" id="PF12770"/>
    </source>
</evidence>
<name>A0ABS1CJ49_9GAMM</name>
<dbReference type="Pfam" id="PF12770">
    <property type="entry name" value="CHAT"/>
    <property type="match status" value="1"/>
</dbReference>
<evidence type="ECO:0000313" key="3">
    <source>
        <dbReference type="Proteomes" id="UP000748752"/>
    </source>
</evidence>
<sequence>MHALTYAGPALNPALRHRRAPALRTILTALLLLLGVPMSNHAQETGFAEIDRLRASREQILQIFRSTGELPGDRAARLEQEALATIAQSSGAVRALALLERGTALRLTQRFDAAVEQFQQAAQIAGEQERADIAFDAWIGIARARAYGQPDHGEALAALQRAIAVAGDTPTREQQYEIADYSAQLASARGELKGALIDALDALRLAGAPDQRFYAQLGVGDVLQRLAQGCDYRKLQDARSLEENNPWGACGRAVDAAAGYYEHARQTARALGWDHLAREAAGFASRVRLRGQMIEAKARLDALIDPAVFDARAADDVLVSDQFEAGASTLKDQQLVAMLIDAVTDADDEDDPRTQFLLGAREDMRGDQAAALRRYERAAALLARERASFFDPRGRGTVVENRPELVRDLGLRLLSLGRHAAAFDTFESMRASGLSSLRAALRASTPDAADRVRFAALVGAEASVSARRRRAVDQAVAGTEPDEMAPLLAEIRAGEAEVRALLADEATRALITRLDAHAFRAAALDDLTRAAKSADTAVALYWVTPANVVVWLISPTGSEVKTVFLPEPVLTAKVQALVSSVQAASRDFARTAAETLYTYLLAPFAAHLKEGRLLVVPQGVLVNLPFEVLVDPASGKHLIETVEVSYAPSATLAAEILRGLDGAPAALAAVYDPRIEALTQEIAGLGRLPGIDVDKLASAGATGQQIIDFLGSAPGVHMLLHGVFAEGGDPLQSYLRIKNLLLKGEADRLTAAELLAADWQATKLAVLSSCEGGRVRARVSNEIHGLSWAPLVGGAHNVLVSRWRVNAVSNGAWMQRFYQALAAGERPATAAARAMRAALKGQPHPYHWAAPQLFGW</sequence>
<comment type="caution">
    <text evidence="2">The sequence shown here is derived from an EMBL/GenBank/DDBJ whole genome shotgun (WGS) entry which is preliminary data.</text>
</comment>
<reference evidence="2 3" key="1">
    <citation type="journal article" date="2020" name="Microorganisms">
        <title>Osmotic Adaptation and Compatible Solute Biosynthesis of Phototrophic Bacteria as Revealed from Genome Analyses.</title>
        <authorList>
            <person name="Imhoff J.F."/>
            <person name="Rahn T."/>
            <person name="Kunzel S."/>
            <person name="Keller A."/>
            <person name="Neulinger S.C."/>
        </authorList>
    </citation>
    <scope>NUCLEOTIDE SEQUENCE [LARGE SCALE GENOMIC DNA]</scope>
    <source>
        <strain evidence="2 3">DSM 6210</strain>
    </source>
</reference>
<dbReference type="Gene3D" id="1.25.40.10">
    <property type="entry name" value="Tetratricopeptide repeat domain"/>
    <property type="match status" value="1"/>
</dbReference>